<dbReference type="VEuPathDB" id="VectorBase:LOC119185470"/>
<comment type="similarity">
    <text evidence="7">Belongs to the DHHC palmitoyltransferase family.</text>
</comment>
<accession>A0A9J6CZC3</accession>
<evidence type="ECO:0000256" key="5">
    <source>
        <dbReference type="ARBA" id="ARBA00023136"/>
    </source>
</evidence>
<dbReference type="GO" id="GO:0016020">
    <property type="term" value="C:membrane"/>
    <property type="evidence" value="ECO:0007669"/>
    <property type="project" value="UniProtKB-SubCell"/>
</dbReference>
<evidence type="ECO:0000256" key="3">
    <source>
        <dbReference type="ARBA" id="ARBA00022692"/>
    </source>
</evidence>
<dbReference type="PROSITE" id="PS50216">
    <property type="entry name" value="DHHC"/>
    <property type="match status" value="1"/>
</dbReference>
<reference evidence="9" key="2">
    <citation type="submission" date="2021-09" db="EMBL/GenBank/DDBJ databases">
        <authorList>
            <person name="Jia N."/>
            <person name="Wang J."/>
            <person name="Shi W."/>
            <person name="Du L."/>
            <person name="Sun Y."/>
            <person name="Zhan W."/>
            <person name="Jiang J."/>
            <person name="Wang Q."/>
            <person name="Zhang B."/>
            <person name="Ji P."/>
            <person name="Sakyi L.B."/>
            <person name="Cui X."/>
            <person name="Yuan T."/>
            <person name="Jiang B."/>
            <person name="Yang W."/>
            <person name="Lam T.T.-Y."/>
            <person name="Chang Q."/>
            <person name="Ding S."/>
            <person name="Wang X."/>
            <person name="Zhu J."/>
            <person name="Ruan X."/>
            <person name="Zhao L."/>
            <person name="Wei J."/>
            <person name="Que T."/>
            <person name="Du C."/>
            <person name="Cheng J."/>
            <person name="Dai P."/>
            <person name="Han X."/>
            <person name="Huang E."/>
            <person name="Gao Y."/>
            <person name="Liu J."/>
            <person name="Shao H."/>
            <person name="Ye R."/>
            <person name="Li L."/>
            <person name="Wei W."/>
            <person name="Wang X."/>
            <person name="Wang C."/>
            <person name="Huo Q."/>
            <person name="Li W."/>
            <person name="Guo W."/>
            <person name="Chen H."/>
            <person name="Chen S."/>
            <person name="Zhou L."/>
            <person name="Zhou L."/>
            <person name="Ni X."/>
            <person name="Tian J."/>
            <person name="Zhou Y."/>
            <person name="Sheng Y."/>
            <person name="Liu T."/>
            <person name="Pan Y."/>
            <person name="Xia L."/>
            <person name="Li J."/>
            <person name="Zhao F."/>
            <person name="Cao W."/>
        </authorList>
    </citation>
    <scope>NUCLEOTIDE SEQUENCE</scope>
    <source>
        <strain evidence="9">Rmic-2018</strain>
        <tissue evidence="9">Larvae</tissue>
    </source>
</reference>
<comment type="subcellular location">
    <subcellularLocation>
        <location evidence="1">Membrane</location>
        <topology evidence="1">Multi-pass membrane protein</topology>
    </subcellularLocation>
</comment>
<keyword evidence="10" id="KW-1185">Reference proteome</keyword>
<sequence>MLPSVDRPVILIEDGSNARRGSFTKPRPLAWLPVLLVSALISCAYYAYVLVFCRLIVAEESIAKAVTFGTGFHLLLSMCIWSYAKTTATAIPDVPPAYLLSVDQEQVLANCQNERTRHGLLEMLASQKGVFTRGPGGSARYCVLCHLLKPDRCHHCSTCRRCIMKMDHHCPWFNNCVCFSTYKFFLLTLFYTVALCLYGLATLAAHLVEWWSDAWLRKPYAFHVGFLLVVGTMLAVALGSFLVMHLFMVSKSETTLERLRDATFQGTRGLVRSREPLRELRRGVRSTKITLDDSRIHECWRRRPFPDQAAPHARHGRASGICRRGELFCGYLLDGVIRFR</sequence>
<dbReference type="PANTHER" id="PTHR12246">
    <property type="entry name" value="PALMITOYLTRANSFERASE ZDHHC16"/>
    <property type="match status" value="1"/>
</dbReference>
<gene>
    <name evidence="9" type="ORF">HPB51_027781</name>
</gene>
<keyword evidence="6 7" id="KW-0012">Acyltransferase</keyword>
<keyword evidence="2 7" id="KW-0808">Transferase</keyword>
<dbReference type="EC" id="2.3.1.225" evidence="7"/>
<evidence type="ECO:0000313" key="9">
    <source>
        <dbReference type="EMBL" id="KAH7963977.1"/>
    </source>
</evidence>
<keyword evidence="3 7" id="KW-0812">Transmembrane</keyword>
<dbReference type="Proteomes" id="UP000821866">
    <property type="component" value="Unassembled WGS sequence"/>
</dbReference>
<dbReference type="AlphaFoldDB" id="A0A9J6CZC3"/>
<evidence type="ECO:0000256" key="4">
    <source>
        <dbReference type="ARBA" id="ARBA00022989"/>
    </source>
</evidence>
<protein>
    <recommendedName>
        <fullName evidence="7">Palmitoyltransferase</fullName>
        <ecNumber evidence="7">2.3.1.225</ecNumber>
    </recommendedName>
</protein>
<evidence type="ECO:0000256" key="1">
    <source>
        <dbReference type="ARBA" id="ARBA00004141"/>
    </source>
</evidence>
<dbReference type="OMA" id="NCENERT"/>
<feature type="domain" description="Palmitoyltransferase DHHC" evidence="8">
    <location>
        <begin position="139"/>
        <end position="260"/>
    </location>
</feature>
<keyword evidence="4 7" id="KW-1133">Transmembrane helix</keyword>
<dbReference type="Pfam" id="PF01529">
    <property type="entry name" value="DHHC"/>
    <property type="match status" value="1"/>
</dbReference>
<reference evidence="9" key="1">
    <citation type="journal article" date="2020" name="Cell">
        <title>Large-Scale Comparative Analyses of Tick Genomes Elucidate Their Genetic Diversity and Vector Capacities.</title>
        <authorList>
            <consortium name="Tick Genome and Microbiome Consortium (TIGMIC)"/>
            <person name="Jia N."/>
            <person name="Wang J."/>
            <person name="Shi W."/>
            <person name="Du L."/>
            <person name="Sun Y."/>
            <person name="Zhan W."/>
            <person name="Jiang J.F."/>
            <person name="Wang Q."/>
            <person name="Zhang B."/>
            <person name="Ji P."/>
            <person name="Bell-Sakyi L."/>
            <person name="Cui X.M."/>
            <person name="Yuan T.T."/>
            <person name="Jiang B.G."/>
            <person name="Yang W.F."/>
            <person name="Lam T.T."/>
            <person name="Chang Q.C."/>
            <person name="Ding S.J."/>
            <person name="Wang X.J."/>
            <person name="Zhu J.G."/>
            <person name="Ruan X.D."/>
            <person name="Zhao L."/>
            <person name="Wei J.T."/>
            <person name="Ye R.Z."/>
            <person name="Que T.C."/>
            <person name="Du C.H."/>
            <person name="Zhou Y.H."/>
            <person name="Cheng J.X."/>
            <person name="Dai P.F."/>
            <person name="Guo W.B."/>
            <person name="Han X.H."/>
            <person name="Huang E.J."/>
            <person name="Li L.F."/>
            <person name="Wei W."/>
            <person name="Gao Y.C."/>
            <person name="Liu J.Z."/>
            <person name="Shao H.Z."/>
            <person name="Wang X."/>
            <person name="Wang C.C."/>
            <person name="Yang T.C."/>
            <person name="Huo Q.B."/>
            <person name="Li W."/>
            <person name="Chen H.Y."/>
            <person name="Chen S.E."/>
            <person name="Zhou L.G."/>
            <person name="Ni X.B."/>
            <person name="Tian J.H."/>
            <person name="Sheng Y."/>
            <person name="Liu T."/>
            <person name="Pan Y.S."/>
            <person name="Xia L.Y."/>
            <person name="Li J."/>
            <person name="Zhao F."/>
            <person name="Cao W.C."/>
        </authorList>
    </citation>
    <scope>NUCLEOTIDE SEQUENCE</scope>
    <source>
        <strain evidence="9">Rmic-2018</strain>
    </source>
</reference>
<organism evidence="9 10">
    <name type="scientific">Rhipicephalus microplus</name>
    <name type="common">Cattle tick</name>
    <name type="synonym">Boophilus microplus</name>
    <dbReference type="NCBI Taxonomy" id="6941"/>
    <lineage>
        <taxon>Eukaryota</taxon>
        <taxon>Metazoa</taxon>
        <taxon>Ecdysozoa</taxon>
        <taxon>Arthropoda</taxon>
        <taxon>Chelicerata</taxon>
        <taxon>Arachnida</taxon>
        <taxon>Acari</taxon>
        <taxon>Parasitiformes</taxon>
        <taxon>Ixodida</taxon>
        <taxon>Ixodoidea</taxon>
        <taxon>Ixodidae</taxon>
        <taxon>Rhipicephalinae</taxon>
        <taxon>Rhipicephalus</taxon>
        <taxon>Boophilus</taxon>
    </lineage>
</organism>
<evidence type="ECO:0000256" key="2">
    <source>
        <dbReference type="ARBA" id="ARBA00022679"/>
    </source>
</evidence>
<feature type="transmembrane region" description="Helical" evidence="7">
    <location>
        <begin position="184"/>
        <end position="208"/>
    </location>
</feature>
<evidence type="ECO:0000313" key="10">
    <source>
        <dbReference type="Proteomes" id="UP000821866"/>
    </source>
</evidence>
<comment type="domain">
    <text evidence="7">The DHHC domain is required for palmitoyltransferase activity.</text>
</comment>
<comment type="caution">
    <text evidence="9">The sequence shown here is derived from an EMBL/GenBank/DDBJ whole genome shotgun (WGS) entry which is preliminary data.</text>
</comment>
<dbReference type="OrthoDB" id="9909019at2759"/>
<evidence type="ECO:0000259" key="8">
    <source>
        <dbReference type="Pfam" id="PF01529"/>
    </source>
</evidence>
<dbReference type="GO" id="GO:0019706">
    <property type="term" value="F:protein-cysteine S-palmitoyltransferase activity"/>
    <property type="evidence" value="ECO:0007669"/>
    <property type="project" value="UniProtKB-EC"/>
</dbReference>
<feature type="transmembrane region" description="Helical" evidence="7">
    <location>
        <begin position="220"/>
        <end position="248"/>
    </location>
</feature>
<dbReference type="InterPro" id="IPR001594">
    <property type="entry name" value="Palmitoyltrfase_DHHC"/>
</dbReference>
<name>A0A9J6CZC3_RHIMP</name>
<evidence type="ECO:0000256" key="6">
    <source>
        <dbReference type="ARBA" id="ARBA00023315"/>
    </source>
</evidence>
<comment type="catalytic activity">
    <reaction evidence="7">
        <text>L-cysteinyl-[protein] + hexadecanoyl-CoA = S-hexadecanoyl-L-cysteinyl-[protein] + CoA</text>
        <dbReference type="Rhea" id="RHEA:36683"/>
        <dbReference type="Rhea" id="RHEA-COMP:10131"/>
        <dbReference type="Rhea" id="RHEA-COMP:11032"/>
        <dbReference type="ChEBI" id="CHEBI:29950"/>
        <dbReference type="ChEBI" id="CHEBI:57287"/>
        <dbReference type="ChEBI" id="CHEBI:57379"/>
        <dbReference type="ChEBI" id="CHEBI:74151"/>
        <dbReference type="EC" id="2.3.1.225"/>
    </reaction>
</comment>
<keyword evidence="5 7" id="KW-0472">Membrane</keyword>
<dbReference type="InterPro" id="IPR039859">
    <property type="entry name" value="PFA4/ZDH16/20/ERF2-like"/>
</dbReference>
<feature type="transmembrane region" description="Helical" evidence="7">
    <location>
        <begin position="30"/>
        <end position="53"/>
    </location>
</feature>
<dbReference type="EMBL" id="JABSTU010004367">
    <property type="protein sequence ID" value="KAH7963977.1"/>
    <property type="molecule type" value="Genomic_DNA"/>
</dbReference>
<feature type="transmembrane region" description="Helical" evidence="7">
    <location>
        <begin position="65"/>
        <end position="84"/>
    </location>
</feature>
<evidence type="ECO:0000256" key="7">
    <source>
        <dbReference type="RuleBase" id="RU079119"/>
    </source>
</evidence>
<proteinExistence type="inferred from homology"/>